<keyword evidence="3" id="KW-1185">Reference proteome</keyword>
<proteinExistence type="predicted"/>
<evidence type="ECO:0000313" key="2">
    <source>
        <dbReference type="EMBL" id="CAH1423993.1"/>
    </source>
</evidence>
<sequence length="118" mass="13510">MNQGSSTNKDGNNQGEMRRHPWESVVTDLKCFTYYDLRRATENLGDDKRYLNVYKGWIDKTTYSPTEDNTGLAIAVKRIDFYKTACWVKCGITTSVGYKGENSSWNCPRACFLAQDTK</sequence>
<protein>
    <submittedName>
        <fullName evidence="2">Uncharacterized protein</fullName>
    </submittedName>
</protein>
<gene>
    <name evidence="2" type="ORF">LVIROSA_LOCUS11239</name>
</gene>
<reference evidence="2 3" key="1">
    <citation type="submission" date="2022-01" db="EMBL/GenBank/DDBJ databases">
        <authorList>
            <person name="Xiong W."/>
            <person name="Schranz E."/>
        </authorList>
    </citation>
    <scope>NUCLEOTIDE SEQUENCE [LARGE SCALE GENOMIC DNA]</scope>
</reference>
<organism evidence="2 3">
    <name type="scientific">Lactuca virosa</name>
    <dbReference type="NCBI Taxonomy" id="75947"/>
    <lineage>
        <taxon>Eukaryota</taxon>
        <taxon>Viridiplantae</taxon>
        <taxon>Streptophyta</taxon>
        <taxon>Embryophyta</taxon>
        <taxon>Tracheophyta</taxon>
        <taxon>Spermatophyta</taxon>
        <taxon>Magnoliopsida</taxon>
        <taxon>eudicotyledons</taxon>
        <taxon>Gunneridae</taxon>
        <taxon>Pentapetalae</taxon>
        <taxon>asterids</taxon>
        <taxon>campanulids</taxon>
        <taxon>Asterales</taxon>
        <taxon>Asteraceae</taxon>
        <taxon>Cichorioideae</taxon>
        <taxon>Cichorieae</taxon>
        <taxon>Lactucinae</taxon>
        <taxon>Lactuca</taxon>
    </lineage>
</organism>
<evidence type="ECO:0000256" key="1">
    <source>
        <dbReference type="SAM" id="MobiDB-lite"/>
    </source>
</evidence>
<feature type="region of interest" description="Disordered" evidence="1">
    <location>
        <begin position="1"/>
        <end position="20"/>
    </location>
</feature>
<accession>A0AAU9MH75</accession>
<comment type="caution">
    <text evidence="2">The sequence shown here is derived from an EMBL/GenBank/DDBJ whole genome shotgun (WGS) entry which is preliminary data.</text>
</comment>
<feature type="compositionally biased region" description="Polar residues" evidence="1">
    <location>
        <begin position="1"/>
        <end position="15"/>
    </location>
</feature>
<dbReference type="EMBL" id="CAKMRJ010001242">
    <property type="protein sequence ID" value="CAH1423993.1"/>
    <property type="molecule type" value="Genomic_DNA"/>
</dbReference>
<name>A0AAU9MH75_9ASTR</name>
<evidence type="ECO:0000313" key="3">
    <source>
        <dbReference type="Proteomes" id="UP001157418"/>
    </source>
</evidence>
<dbReference type="Proteomes" id="UP001157418">
    <property type="component" value="Unassembled WGS sequence"/>
</dbReference>
<dbReference type="AlphaFoldDB" id="A0AAU9MH75"/>